<dbReference type="EMBL" id="CP058595">
    <property type="protein sequence ID" value="QLG47250.1"/>
    <property type="molecule type" value="Genomic_DNA"/>
</dbReference>
<protein>
    <recommendedName>
        <fullName evidence="3">STAS/SEC14 domain-containing protein</fullName>
    </recommendedName>
</protein>
<proteinExistence type="predicted"/>
<dbReference type="KEGG" id="cagg:HYG79_09275"/>
<reference evidence="1 2" key="1">
    <citation type="journal article" date="2006" name="Int. J. Syst. Evol. Microbiol.">
        <title>Costertonia aggregata gen. nov., sp. nov., a mesophilic marine bacterium of the family Flavobacteriaceae, isolated from a mature biofilm.</title>
        <authorList>
            <person name="Kwon K.K."/>
            <person name="Lee Y.K."/>
            <person name="Lee H.K."/>
        </authorList>
    </citation>
    <scope>NUCLEOTIDE SEQUENCE [LARGE SCALE GENOMIC DNA]</scope>
    <source>
        <strain evidence="1 2">KCCM 42265</strain>
    </source>
</reference>
<sequence>MVKNLKNTSYYREAIHELNYAFGNYYLFDGYVVAEIHEGVVYNWEDNGRKAAEDILSLYDNDGSNLIYITNRINNYCVKPADWLHFFRNSYKLKGYGVITYSKASFKNVILEKLFVRSKIVRFTSLEDAIFWAKNLYHEKALAS</sequence>
<dbReference type="Proteomes" id="UP000509302">
    <property type="component" value="Chromosome"/>
</dbReference>
<name>A0A7H9AUX1_9FLAO</name>
<evidence type="ECO:0008006" key="3">
    <source>
        <dbReference type="Google" id="ProtNLM"/>
    </source>
</evidence>
<evidence type="ECO:0000313" key="1">
    <source>
        <dbReference type="EMBL" id="QLG47250.1"/>
    </source>
</evidence>
<dbReference type="AlphaFoldDB" id="A0A7H9AUX1"/>
<accession>A0A7H9AUX1</accession>
<evidence type="ECO:0000313" key="2">
    <source>
        <dbReference type="Proteomes" id="UP000509302"/>
    </source>
</evidence>
<keyword evidence="2" id="KW-1185">Reference proteome</keyword>
<gene>
    <name evidence="1" type="ORF">HYG79_09275</name>
</gene>
<organism evidence="1 2">
    <name type="scientific">Costertonia aggregata</name>
    <dbReference type="NCBI Taxonomy" id="343403"/>
    <lineage>
        <taxon>Bacteria</taxon>
        <taxon>Pseudomonadati</taxon>
        <taxon>Bacteroidota</taxon>
        <taxon>Flavobacteriia</taxon>
        <taxon>Flavobacteriales</taxon>
        <taxon>Flavobacteriaceae</taxon>
        <taxon>Costertonia</taxon>
    </lineage>
</organism>